<organism evidence="1 2">
    <name type="scientific">Panagrolaimus superbus</name>
    <dbReference type="NCBI Taxonomy" id="310955"/>
    <lineage>
        <taxon>Eukaryota</taxon>
        <taxon>Metazoa</taxon>
        <taxon>Ecdysozoa</taxon>
        <taxon>Nematoda</taxon>
        <taxon>Chromadorea</taxon>
        <taxon>Rhabditida</taxon>
        <taxon>Tylenchina</taxon>
        <taxon>Panagrolaimomorpha</taxon>
        <taxon>Panagrolaimoidea</taxon>
        <taxon>Panagrolaimidae</taxon>
        <taxon>Panagrolaimus</taxon>
    </lineage>
</organism>
<evidence type="ECO:0000313" key="2">
    <source>
        <dbReference type="WBParaSite" id="PSU_v2.g17233.t1"/>
    </source>
</evidence>
<dbReference type="PANTHER" id="PTHR23020:SF41">
    <property type="entry name" value="AMINOGLYCOSIDE PHOSPHOTRANSFERASE DOMAIN-CONTAINING PROTEIN"/>
    <property type="match status" value="1"/>
</dbReference>
<evidence type="ECO:0000313" key="1">
    <source>
        <dbReference type="Proteomes" id="UP000887577"/>
    </source>
</evidence>
<dbReference type="PANTHER" id="PTHR23020">
    <property type="entry name" value="UNCHARACTERIZED NUCLEAR HORMONE RECEPTOR-RELATED"/>
    <property type="match status" value="1"/>
</dbReference>
<proteinExistence type="predicted"/>
<dbReference type="Proteomes" id="UP000887577">
    <property type="component" value="Unplaced"/>
</dbReference>
<dbReference type="SUPFAM" id="SSF56112">
    <property type="entry name" value="Protein kinase-like (PK-like)"/>
    <property type="match status" value="1"/>
</dbReference>
<sequence>MSDNQKTCADNVDGEKLIDGCSFTVKWLLESLRKNDKEFQQKFGNKNVKKVTAYDISDGRGVASVVLRCTVFFTDSDESYSTILKVPGLEVFKQVQIKYNGKCDMLDESLIKRFNVNHQKECKFYNIMAPLLKGSIPKVYKTEDWILNEKERCVHMEDLSQKGKTFTYFESVNLNQIKSFVRNLAKIHKSNLVADEKIWKGKFVEDDQFFTFYHEILETQIEPFLKTCSRESKSFL</sequence>
<protein>
    <submittedName>
        <fullName evidence="2">Uncharacterized protein</fullName>
    </submittedName>
</protein>
<dbReference type="InterPro" id="IPR011009">
    <property type="entry name" value="Kinase-like_dom_sf"/>
</dbReference>
<dbReference type="AlphaFoldDB" id="A0A914YD61"/>
<reference evidence="2" key="1">
    <citation type="submission" date="2022-11" db="UniProtKB">
        <authorList>
            <consortium name="WormBaseParasite"/>
        </authorList>
    </citation>
    <scope>IDENTIFICATION</scope>
</reference>
<dbReference type="InterPro" id="IPR052961">
    <property type="entry name" value="Oxido-Kinase-like_Enzymes"/>
</dbReference>
<name>A0A914YD61_9BILA</name>
<accession>A0A914YD61</accession>
<dbReference type="WBParaSite" id="PSU_v2.g17233.t1">
    <property type="protein sequence ID" value="PSU_v2.g17233.t1"/>
    <property type="gene ID" value="PSU_v2.g17233"/>
</dbReference>
<keyword evidence="1" id="KW-1185">Reference proteome</keyword>